<evidence type="ECO:0000256" key="5">
    <source>
        <dbReference type="SAM" id="Phobius"/>
    </source>
</evidence>
<dbReference type="EMBL" id="CAJHNJ030000029">
    <property type="protein sequence ID" value="CAG9123711.1"/>
    <property type="molecule type" value="Genomic_DNA"/>
</dbReference>
<accession>A0A8S4F5X2</accession>
<sequence>MTQNEDRLTESNDRINTISELPGRPFRLTMEVPLFTIMLAFALSGSVISNVVLYRICVHSLHHSEDECRPFLAPVKSNTSRQLEEEVQKYSTTVSLVRTLVESTGPAVLSLFIGVWSDTYGRKPLVVWPLFGSALSAMLNVVFALAEGFGPWWYVLTAVPFSLTGGYTALFTGAFTYISDITTNENRSLRMTVLEAVFSAGSLIGSLASSYVINLVGNLVVLLINAALIVVAYVFTAVFVTESLNGALPGNLMTLLDIRLVKEMIDTCFKQRPNRGRAQLLLLTLTNSFSIFVLYGLMSLSYIYTREKLHWAVKEYSIYSAANTLINVIGAVAGVKFGKMIGLGDLPLAILGHLSAVGDLLVVAFAVTSWQMYMGAGIAMFKGMAAPLVRSFITKVMPLEDIAKAFALLCAFEAICPLISSVVYNSLYRYTIVSFPGAIYVFSAFILFVCAVMLAVVQYFTVKGSTPYQRVEEDVPVDEDN</sequence>
<dbReference type="Pfam" id="PF07690">
    <property type="entry name" value="MFS_1"/>
    <property type="match status" value="1"/>
</dbReference>
<dbReference type="PANTHER" id="PTHR23507:SF39">
    <property type="entry name" value="GH23453P-RELATED"/>
    <property type="match status" value="1"/>
</dbReference>
<evidence type="ECO:0000259" key="6">
    <source>
        <dbReference type="PROSITE" id="PS50850"/>
    </source>
</evidence>
<keyword evidence="8" id="KW-1185">Reference proteome</keyword>
<feature type="transmembrane region" description="Helical" evidence="5">
    <location>
        <begin position="439"/>
        <end position="460"/>
    </location>
</feature>
<keyword evidence="2 5" id="KW-0812">Transmembrane</keyword>
<evidence type="ECO:0000256" key="1">
    <source>
        <dbReference type="ARBA" id="ARBA00004141"/>
    </source>
</evidence>
<keyword evidence="4 5" id="KW-0472">Membrane</keyword>
<feature type="transmembrane region" description="Helical" evidence="5">
    <location>
        <begin position="405"/>
        <end position="427"/>
    </location>
</feature>
<dbReference type="PANTHER" id="PTHR23507">
    <property type="entry name" value="ZGC:174356"/>
    <property type="match status" value="1"/>
</dbReference>
<feature type="transmembrane region" description="Helical" evidence="5">
    <location>
        <begin position="347"/>
        <end position="367"/>
    </location>
</feature>
<dbReference type="Proteomes" id="UP000653454">
    <property type="component" value="Unassembled WGS sequence"/>
</dbReference>
<dbReference type="PROSITE" id="PS50850">
    <property type="entry name" value="MFS"/>
    <property type="match status" value="1"/>
</dbReference>
<feature type="transmembrane region" description="Helical" evidence="5">
    <location>
        <begin position="125"/>
        <end position="146"/>
    </location>
</feature>
<feature type="transmembrane region" description="Helical" evidence="5">
    <location>
        <begin position="373"/>
        <end position="393"/>
    </location>
</feature>
<evidence type="ECO:0000313" key="8">
    <source>
        <dbReference type="Proteomes" id="UP000653454"/>
    </source>
</evidence>
<protein>
    <submittedName>
        <fullName evidence="7">(diamondback moth) hypothetical protein</fullName>
    </submittedName>
</protein>
<keyword evidence="3 5" id="KW-1133">Transmembrane helix</keyword>
<feature type="transmembrane region" description="Helical" evidence="5">
    <location>
        <begin position="280"/>
        <end position="304"/>
    </location>
</feature>
<feature type="transmembrane region" description="Helical" evidence="5">
    <location>
        <begin position="152"/>
        <end position="179"/>
    </location>
</feature>
<proteinExistence type="predicted"/>
<comment type="subcellular location">
    <subcellularLocation>
        <location evidence="1">Membrane</location>
        <topology evidence="1">Multi-pass membrane protein</topology>
    </subcellularLocation>
</comment>
<comment type="caution">
    <text evidence="7">The sequence shown here is derived from an EMBL/GenBank/DDBJ whole genome shotgun (WGS) entry which is preliminary data.</text>
</comment>
<dbReference type="Gene3D" id="1.20.1250.20">
    <property type="entry name" value="MFS general substrate transporter like domains"/>
    <property type="match status" value="1"/>
</dbReference>
<feature type="transmembrane region" description="Helical" evidence="5">
    <location>
        <begin position="219"/>
        <end position="240"/>
    </location>
</feature>
<feature type="transmembrane region" description="Helical" evidence="5">
    <location>
        <begin position="316"/>
        <end position="335"/>
    </location>
</feature>
<name>A0A8S4F5X2_PLUXY</name>
<gene>
    <name evidence="7" type="ORF">PLXY2_LOCUS7948</name>
</gene>
<dbReference type="GO" id="GO:0016020">
    <property type="term" value="C:membrane"/>
    <property type="evidence" value="ECO:0007669"/>
    <property type="project" value="UniProtKB-SubCell"/>
</dbReference>
<dbReference type="InterPro" id="IPR036259">
    <property type="entry name" value="MFS_trans_sf"/>
</dbReference>
<dbReference type="AlphaFoldDB" id="A0A8S4F5X2"/>
<evidence type="ECO:0000256" key="3">
    <source>
        <dbReference type="ARBA" id="ARBA00022989"/>
    </source>
</evidence>
<dbReference type="GO" id="GO:0022857">
    <property type="term" value="F:transmembrane transporter activity"/>
    <property type="evidence" value="ECO:0007669"/>
    <property type="project" value="InterPro"/>
</dbReference>
<feature type="transmembrane region" description="Helical" evidence="5">
    <location>
        <begin position="32"/>
        <end position="54"/>
    </location>
</feature>
<evidence type="ECO:0000256" key="4">
    <source>
        <dbReference type="ARBA" id="ARBA00023136"/>
    </source>
</evidence>
<feature type="transmembrane region" description="Helical" evidence="5">
    <location>
        <begin position="191"/>
        <end position="213"/>
    </location>
</feature>
<dbReference type="InterPro" id="IPR020846">
    <property type="entry name" value="MFS_dom"/>
</dbReference>
<evidence type="ECO:0000313" key="7">
    <source>
        <dbReference type="EMBL" id="CAG9123711.1"/>
    </source>
</evidence>
<feature type="domain" description="Major facilitator superfamily (MFS) profile" evidence="6">
    <location>
        <begin position="38"/>
        <end position="467"/>
    </location>
</feature>
<dbReference type="InterPro" id="IPR011701">
    <property type="entry name" value="MFS"/>
</dbReference>
<evidence type="ECO:0000256" key="2">
    <source>
        <dbReference type="ARBA" id="ARBA00022692"/>
    </source>
</evidence>
<dbReference type="SUPFAM" id="SSF103473">
    <property type="entry name" value="MFS general substrate transporter"/>
    <property type="match status" value="1"/>
</dbReference>
<reference evidence="7" key="1">
    <citation type="submission" date="2020-11" db="EMBL/GenBank/DDBJ databases">
        <authorList>
            <person name="Whiteford S."/>
        </authorList>
    </citation>
    <scope>NUCLEOTIDE SEQUENCE</scope>
</reference>
<organism evidence="7 8">
    <name type="scientific">Plutella xylostella</name>
    <name type="common">Diamondback moth</name>
    <name type="synonym">Plutella maculipennis</name>
    <dbReference type="NCBI Taxonomy" id="51655"/>
    <lineage>
        <taxon>Eukaryota</taxon>
        <taxon>Metazoa</taxon>
        <taxon>Ecdysozoa</taxon>
        <taxon>Arthropoda</taxon>
        <taxon>Hexapoda</taxon>
        <taxon>Insecta</taxon>
        <taxon>Pterygota</taxon>
        <taxon>Neoptera</taxon>
        <taxon>Endopterygota</taxon>
        <taxon>Lepidoptera</taxon>
        <taxon>Glossata</taxon>
        <taxon>Ditrysia</taxon>
        <taxon>Yponomeutoidea</taxon>
        <taxon>Plutellidae</taxon>
        <taxon>Plutella</taxon>
    </lineage>
</organism>